<evidence type="ECO:0000256" key="3">
    <source>
        <dbReference type="ARBA" id="ARBA00022989"/>
    </source>
</evidence>
<evidence type="ECO:0000256" key="1">
    <source>
        <dbReference type="ARBA" id="ARBA00004167"/>
    </source>
</evidence>
<sequence length="799" mass="92414">MTMKMRRSRGTILIATVLLIHIIAFSLFKFGDNTHTLDRFKESILDLKKALLENSYTKKPSDGFDQKVDSILQTIIRNQDEETEKLLYSSDLKNRKDFNEIILPDYLIDTTKKQPQVQHFDPRFTVGLITNYLTRKISSGEIKDKDELVLPYFHWSDFVDLSELNQYFHSKDKADCKFFSFVPPTRSKLARLEVLPIESYCLNEDTIDDLLTTSTDSTLVDNLRVIKEQQYSSGFHIYTAPGRSTFKLRPILAKSYLHDFMLAPYSILMLLPEQKSINIQIDRDITKAKKNLLKSGIATSYIEMFKVENGGDGPVTLNIQKELSAFIDATNKHPNLLQPVNTLKYEKALDHAQFIDESKAILREMKREDVSKFTLHQKSYFEALEYSIGCQDPPKYFHEAKIFQSERNFAIGAHYDWRFFNGVVNNKPKHQPALHQLIQAWFRFTNSQDITTWIAHGTLLSWYWDGMSFPWDNDSDVQMPIDQLHKLSRNFNQTLIIDIGNDPVTQEIRYGRYFIDCGSFLSSRERGNSNNFIDARFIDVDTGLYVDITGLAVSRTPSPGRYDGFLTRELARTPGNSDVSEFMRNDFLQVYNCRNNHFSRLADLSPLKLSMHEGEYAYLPNQVESALSTEYGEKSIKLQSFNVYTFIPRIRNWIPVKKLKASLQNKGVRQKGTGVSVLEFAEEECLKILSENSDLLMEYLVTREVTERHELELISMRDGNDPKRFFTSSGKLKQGNPLRHDSFSLSAFHDKYKFEESIDQTVNFISSLEMQTPPEKVEPAEQTQTKKISTRKDLPKLVE</sequence>
<organism evidence="7 8">
    <name type="scientific">Scheffersomyces stipitis (strain ATCC 58785 / CBS 6054 / NBRC 10063 / NRRL Y-11545)</name>
    <name type="common">Yeast</name>
    <name type="synonym">Pichia stipitis</name>
    <dbReference type="NCBI Taxonomy" id="322104"/>
    <lineage>
        <taxon>Eukaryota</taxon>
        <taxon>Fungi</taxon>
        <taxon>Dikarya</taxon>
        <taxon>Ascomycota</taxon>
        <taxon>Saccharomycotina</taxon>
        <taxon>Pichiomycetes</taxon>
        <taxon>Debaryomycetaceae</taxon>
        <taxon>Scheffersomyces</taxon>
    </lineage>
</organism>
<evidence type="ECO:0000259" key="6">
    <source>
        <dbReference type="Pfam" id="PF04991"/>
    </source>
</evidence>
<dbReference type="PANTHER" id="PTHR15407">
    <property type="entry name" value="FUKUTIN-RELATED"/>
    <property type="match status" value="1"/>
</dbReference>
<dbReference type="STRING" id="322104.A3LRP4"/>
<dbReference type="eggNOG" id="ENOG502QREF">
    <property type="taxonomic scope" value="Eukaryota"/>
</dbReference>
<dbReference type="GeneID" id="4837783"/>
<dbReference type="GO" id="GO:0016020">
    <property type="term" value="C:membrane"/>
    <property type="evidence" value="ECO:0007669"/>
    <property type="project" value="UniProtKB-SubCell"/>
</dbReference>
<dbReference type="InParanoid" id="A3LRP4"/>
<dbReference type="GO" id="GO:0009100">
    <property type="term" value="P:glycoprotein metabolic process"/>
    <property type="evidence" value="ECO:0007669"/>
    <property type="project" value="UniProtKB-ARBA"/>
</dbReference>
<keyword evidence="3" id="KW-1133">Transmembrane helix</keyword>
<dbReference type="InterPro" id="IPR009644">
    <property type="entry name" value="FKTN/MNN4/W02B3.4-1"/>
</dbReference>
<feature type="compositionally biased region" description="Basic and acidic residues" evidence="5">
    <location>
        <begin position="790"/>
        <end position="799"/>
    </location>
</feature>
<evidence type="ECO:0000256" key="2">
    <source>
        <dbReference type="ARBA" id="ARBA00022692"/>
    </source>
</evidence>
<accession>A3LRP4</accession>
<protein>
    <submittedName>
        <fullName evidence="7">Regulator of cell wall mannosyl phosphorylation</fullName>
    </submittedName>
</protein>
<dbReference type="InterPro" id="IPR007074">
    <property type="entry name" value="LicD/FKTN/FKRP_NTP_transf"/>
</dbReference>
<proteinExistence type="predicted"/>
<dbReference type="Proteomes" id="UP000002258">
    <property type="component" value="Chromosome 3"/>
</dbReference>
<feature type="domain" description="LicD/FKTN/FKRP nucleotidyltransferase" evidence="6">
    <location>
        <begin position="586"/>
        <end position="632"/>
    </location>
</feature>
<feature type="domain" description="LicD/FKTN/FKRP nucleotidyltransferase" evidence="6">
    <location>
        <begin position="445"/>
        <end position="558"/>
    </location>
</feature>
<reference evidence="7 8" key="1">
    <citation type="journal article" date="2007" name="Nat. Biotechnol.">
        <title>Genome sequence of the lignocellulose-bioconverting and xylose-fermenting yeast Pichia stipitis.</title>
        <authorList>
            <person name="Jeffries T.W."/>
            <person name="Grigoriev I.V."/>
            <person name="Grimwood J."/>
            <person name="Laplaza J.M."/>
            <person name="Aerts A."/>
            <person name="Salamov A."/>
            <person name="Schmutz J."/>
            <person name="Lindquist E."/>
            <person name="Dehal P."/>
            <person name="Shapiro H."/>
            <person name="Jin Y.S."/>
            <person name="Passoth V."/>
            <person name="Richardson P.M."/>
        </authorList>
    </citation>
    <scope>NUCLEOTIDE SEQUENCE [LARGE SCALE GENOMIC DNA]</scope>
    <source>
        <strain evidence="8">ATCC 58785 / CBS 6054 / NBRC 10063 / NRRL Y-11545</strain>
    </source>
</reference>
<dbReference type="RefSeq" id="XP_001383801.2">
    <property type="nucleotide sequence ID" value="XM_001383764.1"/>
</dbReference>
<gene>
    <name evidence="7" type="primary">MNN41</name>
    <name evidence="7" type="ORF">PICST_30762</name>
</gene>
<keyword evidence="8" id="KW-1185">Reference proteome</keyword>
<name>A3LRP4_PICST</name>
<dbReference type="PANTHER" id="PTHR15407:SF28">
    <property type="entry name" value="RIBITOL-5-PHOSPHATE TRANSFERASE FKTN"/>
    <property type="match status" value="1"/>
</dbReference>
<evidence type="ECO:0000313" key="7">
    <source>
        <dbReference type="EMBL" id="ABN65772.2"/>
    </source>
</evidence>
<dbReference type="OMA" id="WNGLQFP"/>
<keyword evidence="4" id="KW-0472">Membrane</keyword>
<evidence type="ECO:0000313" key="8">
    <source>
        <dbReference type="Proteomes" id="UP000002258"/>
    </source>
</evidence>
<dbReference type="FunCoup" id="A3LRP4">
    <property type="interactions" value="111"/>
</dbReference>
<dbReference type="KEGG" id="pic:PICST_30762"/>
<dbReference type="AlphaFoldDB" id="A3LRP4"/>
<dbReference type="Pfam" id="PF04991">
    <property type="entry name" value="LicD"/>
    <property type="match status" value="2"/>
</dbReference>
<dbReference type="EMBL" id="CP000497">
    <property type="protein sequence ID" value="ABN65772.2"/>
    <property type="molecule type" value="Genomic_DNA"/>
</dbReference>
<evidence type="ECO:0000256" key="5">
    <source>
        <dbReference type="SAM" id="MobiDB-lite"/>
    </source>
</evidence>
<dbReference type="HOGENOM" id="CLU_008074_1_1_1"/>
<dbReference type="OrthoDB" id="444255at2759"/>
<keyword evidence="2" id="KW-0812">Transmembrane</keyword>
<comment type="subcellular location">
    <subcellularLocation>
        <location evidence="1">Membrane</location>
        <topology evidence="1">Single-pass membrane protein</topology>
    </subcellularLocation>
</comment>
<feature type="region of interest" description="Disordered" evidence="5">
    <location>
        <begin position="770"/>
        <end position="799"/>
    </location>
</feature>
<evidence type="ECO:0000256" key="4">
    <source>
        <dbReference type="ARBA" id="ARBA00023136"/>
    </source>
</evidence>